<sequence>METGLIDVSEYQLPDIGRLIVAANYLLMTELIKQIEYCLDLQLSSTNWLETMMIAETAACTKLEQLSASFGLLSFNTMKVECIPSVEKLFWYLSHPYLDTSSELDVFKFGMKWFLLHKETGAHALLIILGCLDMKKLTIKDLIVIRAYLLKSHFESFPEKVVECLLKVSEDSQVISESVMISKMESLTEMFTGRVYVEVVNLVRQSNERKLTYTPVVPMWMLNKKDFKQDFVPHYMYTFTENLGFERWLEVADKNLWGWSVVSWGANKLVVVGGEHGRGTGSFMRDVKVYDTLRKEWINHGVQLPPRRHGGVAILGDNLFLRSFSKLPKLPDAIQSPAICTYKGEVYVAGQQNIYKLEESMEGNDKWVTAITTQIRVNRMTAFKDYIYCSQNYFTQMYRFKPGVCVNLEHDQLLAFTRPLCIQDAFLDNRIYVEKYRGQTEEESKIVLTVTQSQFTVNDVAGCCTLVLDMPPLHKHVSQYHQKYLSQCSQF</sequence>
<evidence type="ECO:0000256" key="1">
    <source>
        <dbReference type="ARBA" id="ARBA00022441"/>
    </source>
</evidence>
<accession>A0A0L7L3M5</accession>
<gene>
    <name evidence="3" type="ORF">OBRU01_12402</name>
</gene>
<keyword evidence="4" id="KW-1185">Reference proteome</keyword>
<comment type="caution">
    <text evidence="3">The sequence shown here is derived from an EMBL/GenBank/DDBJ whole genome shotgun (WGS) entry which is preliminary data.</text>
</comment>
<keyword evidence="1" id="KW-0880">Kelch repeat</keyword>
<keyword evidence="2" id="KW-0677">Repeat</keyword>
<evidence type="ECO:0000313" key="4">
    <source>
        <dbReference type="Proteomes" id="UP000037510"/>
    </source>
</evidence>
<name>A0A0L7L3M5_OPEBR</name>
<dbReference type="SUPFAM" id="SSF117281">
    <property type="entry name" value="Kelch motif"/>
    <property type="match status" value="1"/>
</dbReference>
<dbReference type="PANTHER" id="PTHR24412:SF489">
    <property type="entry name" value="RING FINGER DOMAIN AND KELCH REPEAT-CONTAINING PROTEIN DDB_G0271372"/>
    <property type="match status" value="1"/>
</dbReference>
<evidence type="ECO:0000313" key="3">
    <source>
        <dbReference type="EMBL" id="KOB70062.1"/>
    </source>
</evidence>
<evidence type="ECO:0000256" key="2">
    <source>
        <dbReference type="ARBA" id="ARBA00022737"/>
    </source>
</evidence>
<reference evidence="3 4" key="1">
    <citation type="journal article" date="2015" name="Genome Biol. Evol.">
        <title>The genome of winter moth (Operophtera brumata) provides a genomic perspective on sexual dimorphism and phenology.</title>
        <authorList>
            <person name="Derks M.F."/>
            <person name="Smit S."/>
            <person name="Salis L."/>
            <person name="Schijlen E."/>
            <person name="Bossers A."/>
            <person name="Mateman C."/>
            <person name="Pijl A.S."/>
            <person name="de Ridder D."/>
            <person name="Groenen M.A."/>
            <person name="Visser M.E."/>
            <person name="Megens H.J."/>
        </authorList>
    </citation>
    <scope>NUCLEOTIDE SEQUENCE [LARGE SCALE GENOMIC DNA]</scope>
    <source>
        <strain evidence="3">WM2013NL</strain>
        <tissue evidence="3">Head and thorax</tissue>
    </source>
</reference>
<dbReference type="InterPro" id="IPR015915">
    <property type="entry name" value="Kelch-typ_b-propeller"/>
</dbReference>
<dbReference type="EMBL" id="JTDY01003152">
    <property type="protein sequence ID" value="KOB70062.1"/>
    <property type="molecule type" value="Genomic_DNA"/>
</dbReference>
<dbReference type="PANTHER" id="PTHR24412">
    <property type="entry name" value="KELCH PROTEIN"/>
    <property type="match status" value="1"/>
</dbReference>
<dbReference type="Gene3D" id="2.120.10.80">
    <property type="entry name" value="Kelch-type beta propeller"/>
    <property type="match status" value="1"/>
</dbReference>
<proteinExistence type="predicted"/>
<dbReference type="STRING" id="104452.A0A0L7L3M5"/>
<organism evidence="3 4">
    <name type="scientific">Operophtera brumata</name>
    <name type="common">Winter moth</name>
    <name type="synonym">Phalaena brumata</name>
    <dbReference type="NCBI Taxonomy" id="104452"/>
    <lineage>
        <taxon>Eukaryota</taxon>
        <taxon>Metazoa</taxon>
        <taxon>Ecdysozoa</taxon>
        <taxon>Arthropoda</taxon>
        <taxon>Hexapoda</taxon>
        <taxon>Insecta</taxon>
        <taxon>Pterygota</taxon>
        <taxon>Neoptera</taxon>
        <taxon>Endopterygota</taxon>
        <taxon>Lepidoptera</taxon>
        <taxon>Glossata</taxon>
        <taxon>Ditrysia</taxon>
        <taxon>Geometroidea</taxon>
        <taxon>Geometridae</taxon>
        <taxon>Larentiinae</taxon>
        <taxon>Operophtera</taxon>
    </lineage>
</organism>
<dbReference type="Proteomes" id="UP000037510">
    <property type="component" value="Unassembled WGS sequence"/>
</dbReference>
<dbReference type="AlphaFoldDB" id="A0A0L7L3M5"/>
<protein>
    <submittedName>
        <fullName evidence="3">Kelch-like protein 38</fullName>
    </submittedName>
</protein>